<protein>
    <submittedName>
        <fullName evidence="1">Uncharacterized protein</fullName>
    </submittedName>
</protein>
<accession>A0A1H7FTK2</accession>
<evidence type="ECO:0000313" key="2">
    <source>
        <dbReference type="Proteomes" id="UP000183894"/>
    </source>
</evidence>
<reference evidence="1 2" key="1">
    <citation type="submission" date="2016-10" db="EMBL/GenBank/DDBJ databases">
        <authorList>
            <person name="de Groot N.N."/>
        </authorList>
    </citation>
    <scope>NUCLEOTIDE SEQUENCE [LARGE SCALE GENOMIC DNA]</scope>
    <source>
        <strain evidence="1 2">CDM_5</strain>
    </source>
</reference>
<proteinExistence type="predicted"/>
<gene>
    <name evidence="1" type="ORF">SAMN04488691_101112</name>
</gene>
<name>A0A1H7FTK2_HALLR</name>
<dbReference type="AlphaFoldDB" id="A0A1H7FTK2"/>
<sequence length="249" mass="27777">MAISVEGHCRSVLSSQFATKSSQSSAIDFLCLSVRYGRCRLQDTAASRIVNHARKCSLRCAFPVSFKSAREHFHCSRCSQENAASQIVNHARKCSLRCAFPVSFKSAREHFHCSRCSQENAASQIVNHARKCSLRCAFPVSFKSAREHFHCSRCSQENAASQIVNHARKCSLRSVVGFREVPPPGFEPEEDMLTRFARCACLPGFRIRSRAFSLLTLFAGKCRLPDCEPRPEMLASLGGRVQRSAASRI</sequence>
<organism evidence="1 2">
    <name type="scientific">Haloferax larsenii</name>
    <dbReference type="NCBI Taxonomy" id="302484"/>
    <lineage>
        <taxon>Archaea</taxon>
        <taxon>Methanobacteriati</taxon>
        <taxon>Methanobacteriota</taxon>
        <taxon>Stenosarchaea group</taxon>
        <taxon>Halobacteria</taxon>
        <taxon>Halobacteriales</taxon>
        <taxon>Haloferacaceae</taxon>
        <taxon>Haloferax</taxon>
    </lineage>
</organism>
<evidence type="ECO:0000313" key="1">
    <source>
        <dbReference type="EMBL" id="SEK29241.1"/>
    </source>
</evidence>
<dbReference type="Proteomes" id="UP000183894">
    <property type="component" value="Unassembled WGS sequence"/>
</dbReference>
<dbReference type="EMBL" id="FOAD01000001">
    <property type="protein sequence ID" value="SEK29241.1"/>
    <property type="molecule type" value="Genomic_DNA"/>
</dbReference>